<name>A0A6P1TLL4_9FIRM</name>
<organism evidence="5 6">
    <name type="scientific">Anaerocolumna sedimenticola</name>
    <dbReference type="NCBI Taxonomy" id="2696063"/>
    <lineage>
        <taxon>Bacteria</taxon>
        <taxon>Bacillati</taxon>
        <taxon>Bacillota</taxon>
        <taxon>Clostridia</taxon>
        <taxon>Lachnospirales</taxon>
        <taxon>Lachnospiraceae</taxon>
        <taxon>Anaerocolumna</taxon>
    </lineage>
</organism>
<evidence type="ECO:0000256" key="1">
    <source>
        <dbReference type="ARBA" id="ARBA00022741"/>
    </source>
</evidence>
<dbReference type="Pfam" id="PF01121">
    <property type="entry name" value="CoaE"/>
    <property type="match status" value="1"/>
</dbReference>
<comment type="similarity">
    <text evidence="3">Belongs to the CoaE family.</text>
</comment>
<dbReference type="InterPro" id="IPR001977">
    <property type="entry name" value="Depp_CoAkinase"/>
</dbReference>
<evidence type="ECO:0000256" key="2">
    <source>
        <dbReference type="ARBA" id="ARBA00022840"/>
    </source>
</evidence>
<accession>A0A6P1TLL4</accession>
<comment type="subcellular location">
    <subcellularLocation>
        <location evidence="3">Cytoplasm</location>
    </subcellularLocation>
</comment>
<keyword evidence="3 5" id="KW-0808">Transferase</keyword>
<keyword evidence="1 3" id="KW-0547">Nucleotide-binding</keyword>
<dbReference type="GO" id="GO:0005524">
    <property type="term" value="F:ATP binding"/>
    <property type="evidence" value="ECO:0007669"/>
    <property type="project" value="UniProtKB-UniRule"/>
</dbReference>
<keyword evidence="3 5" id="KW-0418">Kinase</keyword>
<dbReference type="GO" id="GO:0004140">
    <property type="term" value="F:dephospho-CoA kinase activity"/>
    <property type="evidence" value="ECO:0007669"/>
    <property type="project" value="UniProtKB-UniRule"/>
</dbReference>
<dbReference type="SUPFAM" id="SSF52540">
    <property type="entry name" value="P-loop containing nucleoside triphosphate hydrolases"/>
    <property type="match status" value="1"/>
</dbReference>
<keyword evidence="3" id="KW-0173">Coenzyme A biosynthesis</keyword>
<dbReference type="EMBL" id="CP048000">
    <property type="protein sequence ID" value="QHQ62110.1"/>
    <property type="molecule type" value="Genomic_DNA"/>
</dbReference>
<comment type="function">
    <text evidence="3">Catalyzes the phosphorylation of the 3'-hydroxyl group of dephosphocoenzyme A to form coenzyme A.</text>
</comment>
<dbReference type="PROSITE" id="PS51219">
    <property type="entry name" value="DPCK"/>
    <property type="match status" value="1"/>
</dbReference>
<dbReference type="HAMAP" id="MF_00376">
    <property type="entry name" value="Dephospho_CoA_kinase"/>
    <property type="match status" value="1"/>
</dbReference>
<sequence length="195" mass="22397">MKVIGITGGVGSGKSLIAGIMKEHYHAYLINTDQIAHALMEKGKVSYNLIVSYFGEGILNSSGDIDRMVLGNIVYQTPDKLLKLNSFTHPYVMDYVKELIDEKRKENEKLICVETALPVQAGLKEFCDAIWYVFAPEDIRRDRLKQSRNYDEHKIDKIFKNQISDLDYRNNSTHVIINDCSREKILEQIEVLLEK</sequence>
<evidence type="ECO:0000256" key="4">
    <source>
        <dbReference type="NCBIfam" id="TIGR00152"/>
    </source>
</evidence>
<dbReference type="InterPro" id="IPR027417">
    <property type="entry name" value="P-loop_NTPase"/>
</dbReference>
<dbReference type="EC" id="2.7.1.24" evidence="3 4"/>
<keyword evidence="6" id="KW-1185">Reference proteome</keyword>
<proteinExistence type="inferred from homology"/>
<gene>
    <name evidence="3" type="primary">coaE</name>
    <name evidence="5" type="ORF">Ana3638_16045</name>
</gene>
<evidence type="ECO:0000313" key="6">
    <source>
        <dbReference type="Proteomes" id="UP000464314"/>
    </source>
</evidence>
<keyword evidence="2 3" id="KW-0067">ATP-binding</keyword>
<keyword evidence="3" id="KW-0963">Cytoplasm</keyword>
<evidence type="ECO:0000313" key="5">
    <source>
        <dbReference type="EMBL" id="QHQ62110.1"/>
    </source>
</evidence>
<comment type="catalytic activity">
    <reaction evidence="3">
        <text>3'-dephospho-CoA + ATP = ADP + CoA + H(+)</text>
        <dbReference type="Rhea" id="RHEA:18245"/>
        <dbReference type="ChEBI" id="CHEBI:15378"/>
        <dbReference type="ChEBI" id="CHEBI:30616"/>
        <dbReference type="ChEBI" id="CHEBI:57287"/>
        <dbReference type="ChEBI" id="CHEBI:57328"/>
        <dbReference type="ChEBI" id="CHEBI:456216"/>
        <dbReference type="EC" id="2.7.1.24"/>
    </reaction>
</comment>
<protein>
    <recommendedName>
        <fullName evidence="3 4">Dephospho-CoA kinase</fullName>
        <ecNumber evidence="3 4">2.7.1.24</ecNumber>
    </recommendedName>
    <alternativeName>
        <fullName evidence="3">Dephosphocoenzyme A kinase</fullName>
    </alternativeName>
</protein>
<dbReference type="PANTHER" id="PTHR10695:SF46">
    <property type="entry name" value="BIFUNCTIONAL COENZYME A SYNTHASE-RELATED"/>
    <property type="match status" value="1"/>
</dbReference>
<reference evidence="5 6" key="1">
    <citation type="submission" date="2020-01" db="EMBL/GenBank/DDBJ databases">
        <title>Genome analysis of Anaerocolumna sp. CBA3638.</title>
        <authorList>
            <person name="Kim J."/>
            <person name="Roh S.W."/>
        </authorList>
    </citation>
    <scope>NUCLEOTIDE SEQUENCE [LARGE SCALE GENOMIC DNA]</scope>
    <source>
        <strain evidence="5 6">CBA3638</strain>
    </source>
</reference>
<dbReference type="AlphaFoldDB" id="A0A6P1TLL4"/>
<feature type="binding site" evidence="3">
    <location>
        <begin position="11"/>
        <end position="16"/>
    </location>
    <ligand>
        <name>ATP</name>
        <dbReference type="ChEBI" id="CHEBI:30616"/>
    </ligand>
</feature>
<dbReference type="UniPathway" id="UPA00241">
    <property type="reaction ID" value="UER00356"/>
</dbReference>
<comment type="pathway">
    <text evidence="3">Cofactor biosynthesis; coenzyme A biosynthesis; CoA from (R)-pantothenate: step 5/5.</text>
</comment>
<dbReference type="KEGG" id="anr:Ana3638_16045"/>
<dbReference type="GO" id="GO:0005737">
    <property type="term" value="C:cytoplasm"/>
    <property type="evidence" value="ECO:0007669"/>
    <property type="project" value="UniProtKB-SubCell"/>
</dbReference>
<dbReference type="PANTHER" id="PTHR10695">
    <property type="entry name" value="DEPHOSPHO-COA KINASE-RELATED"/>
    <property type="match status" value="1"/>
</dbReference>
<dbReference type="RefSeq" id="WP_161838935.1">
    <property type="nucleotide sequence ID" value="NZ_CP048000.1"/>
</dbReference>
<dbReference type="GO" id="GO:0015937">
    <property type="term" value="P:coenzyme A biosynthetic process"/>
    <property type="evidence" value="ECO:0007669"/>
    <property type="project" value="UniProtKB-UniRule"/>
</dbReference>
<dbReference type="NCBIfam" id="TIGR00152">
    <property type="entry name" value="dephospho-CoA kinase"/>
    <property type="match status" value="1"/>
</dbReference>
<evidence type="ECO:0000256" key="3">
    <source>
        <dbReference type="HAMAP-Rule" id="MF_00376"/>
    </source>
</evidence>
<dbReference type="Gene3D" id="3.40.50.300">
    <property type="entry name" value="P-loop containing nucleotide triphosphate hydrolases"/>
    <property type="match status" value="1"/>
</dbReference>
<dbReference type="CDD" id="cd02022">
    <property type="entry name" value="DPCK"/>
    <property type="match status" value="1"/>
</dbReference>
<dbReference type="Proteomes" id="UP000464314">
    <property type="component" value="Chromosome"/>
</dbReference>